<dbReference type="EMBL" id="CM007384">
    <property type="protein sequence ID" value="ONK72744.1"/>
    <property type="molecule type" value="Genomic_DNA"/>
</dbReference>
<keyword evidence="8" id="KW-0413">Isomerase</keyword>
<organism evidence="12 13">
    <name type="scientific">Asparagus officinalis</name>
    <name type="common">Garden asparagus</name>
    <dbReference type="NCBI Taxonomy" id="4686"/>
    <lineage>
        <taxon>Eukaryota</taxon>
        <taxon>Viridiplantae</taxon>
        <taxon>Streptophyta</taxon>
        <taxon>Embryophyta</taxon>
        <taxon>Tracheophyta</taxon>
        <taxon>Spermatophyta</taxon>
        <taxon>Magnoliopsida</taxon>
        <taxon>Liliopsida</taxon>
        <taxon>Asparagales</taxon>
        <taxon>Asparagaceae</taxon>
        <taxon>Asparagoideae</taxon>
        <taxon>Asparagus</taxon>
    </lineage>
</organism>
<comment type="similarity">
    <text evidence="9">Belongs to the helicase family.</text>
</comment>
<dbReference type="OMA" id="GEENIWH"/>
<dbReference type="CDD" id="cd18809">
    <property type="entry name" value="SF1_C_RecD"/>
    <property type="match status" value="1"/>
</dbReference>
<dbReference type="GO" id="GO:0043139">
    <property type="term" value="F:5'-3' DNA helicase activity"/>
    <property type="evidence" value="ECO:0007669"/>
    <property type="project" value="UniProtKB-EC"/>
</dbReference>
<evidence type="ECO:0000256" key="1">
    <source>
        <dbReference type="ARBA" id="ARBA00022741"/>
    </source>
</evidence>
<dbReference type="GO" id="GO:0016887">
    <property type="term" value="F:ATP hydrolysis activity"/>
    <property type="evidence" value="ECO:0007669"/>
    <property type="project" value="RHEA"/>
</dbReference>
<evidence type="ECO:0000313" key="12">
    <source>
        <dbReference type="EMBL" id="ONK72744.1"/>
    </source>
</evidence>
<dbReference type="GO" id="GO:0006281">
    <property type="term" value="P:DNA repair"/>
    <property type="evidence" value="ECO:0007669"/>
    <property type="project" value="UniProtKB-KW"/>
</dbReference>
<evidence type="ECO:0000256" key="2">
    <source>
        <dbReference type="ARBA" id="ARBA00022763"/>
    </source>
</evidence>
<dbReference type="Pfam" id="PF21530">
    <property type="entry name" value="Pif1_2B_dom"/>
    <property type="match status" value="1"/>
</dbReference>
<evidence type="ECO:0000256" key="3">
    <source>
        <dbReference type="ARBA" id="ARBA00022801"/>
    </source>
</evidence>
<dbReference type="EC" id="5.6.2.3" evidence="9"/>
<keyword evidence="1 9" id="KW-0547">Nucleotide-binding</keyword>
<comment type="cofactor">
    <cofactor evidence="9">
        <name>Mg(2+)</name>
        <dbReference type="ChEBI" id="CHEBI:18420"/>
    </cofactor>
</comment>
<dbReference type="InterPro" id="IPR010285">
    <property type="entry name" value="DNA_helicase_pif1-like_DEAD"/>
</dbReference>
<feature type="domain" description="DNA helicase Pif1-like DEAD-box helicase" evidence="10">
    <location>
        <begin position="55"/>
        <end position="176"/>
    </location>
</feature>
<evidence type="ECO:0000256" key="4">
    <source>
        <dbReference type="ARBA" id="ARBA00022806"/>
    </source>
</evidence>
<protein>
    <recommendedName>
        <fullName evidence="9">ATP-dependent DNA helicase</fullName>
        <ecNumber evidence="9">5.6.2.3</ecNumber>
    </recommendedName>
</protein>
<evidence type="ECO:0000256" key="9">
    <source>
        <dbReference type="RuleBase" id="RU363044"/>
    </source>
</evidence>
<dbReference type="Gene3D" id="3.40.50.300">
    <property type="entry name" value="P-loop containing nucleotide triphosphate hydrolases"/>
    <property type="match status" value="1"/>
</dbReference>
<dbReference type="GO" id="GO:0000723">
    <property type="term" value="P:telomere maintenance"/>
    <property type="evidence" value="ECO:0007669"/>
    <property type="project" value="InterPro"/>
</dbReference>
<evidence type="ECO:0000256" key="8">
    <source>
        <dbReference type="ARBA" id="ARBA00023235"/>
    </source>
</evidence>
<accession>A0A5P1F3L8</accession>
<dbReference type="PANTHER" id="PTHR47642:SF5">
    <property type="entry name" value="ATP-DEPENDENT DNA HELICASE"/>
    <property type="match status" value="1"/>
</dbReference>
<evidence type="ECO:0000256" key="6">
    <source>
        <dbReference type="ARBA" id="ARBA00023125"/>
    </source>
</evidence>
<dbReference type="GO" id="GO:0005524">
    <property type="term" value="F:ATP binding"/>
    <property type="evidence" value="ECO:0007669"/>
    <property type="project" value="UniProtKB-KW"/>
</dbReference>
<evidence type="ECO:0000259" key="11">
    <source>
        <dbReference type="Pfam" id="PF21530"/>
    </source>
</evidence>
<dbReference type="AlphaFoldDB" id="A0A5P1F3L8"/>
<reference evidence="13" key="1">
    <citation type="journal article" date="2017" name="Nat. Commun.">
        <title>The asparagus genome sheds light on the origin and evolution of a young Y chromosome.</title>
        <authorList>
            <person name="Harkess A."/>
            <person name="Zhou J."/>
            <person name="Xu C."/>
            <person name="Bowers J.E."/>
            <person name="Van der Hulst R."/>
            <person name="Ayyampalayam S."/>
            <person name="Mercati F."/>
            <person name="Riccardi P."/>
            <person name="McKain M.R."/>
            <person name="Kakrana A."/>
            <person name="Tang H."/>
            <person name="Ray J."/>
            <person name="Groenendijk J."/>
            <person name="Arikit S."/>
            <person name="Mathioni S.M."/>
            <person name="Nakano M."/>
            <person name="Shan H."/>
            <person name="Telgmann-Rauber A."/>
            <person name="Kanno A."/>
            <person name="Yue Z."/>
            <person name="Chen H."/>
            <person name="Li W."/>
            <person name="Chen Y."/>
            <person name="Xu X."/>
            <person name="Zhang Y."/>
            <person name="Luo S."/>
            <person name="Chen H."/>
            <person name="Gao J."/>
            <person name="Mao Z."/>
            <person name="Pires J.C."/>
            <person name="Luo M."/>
            <person name="Kudrna D."/>
            <person name="Wing R.A."/>
            <person name="Meyers B.C."/>
            <person name="Yi K."/>
            <person name="Kong H."/>
            <person name="Lavrijsen P."/>
            <person name="Sunseri F."/>
            <person name="Falavigna A."/>
            <person name="Ye Y."/>
            <person name="Leebens-Mack J.H."/>
            <person name="Chen G."/>
        </authorList>
    </citation>
    <scope>NUCLEOTIDE SEQUENCE [LARGE SCALE GENOMIC DNA]</scope>
    <source>
        <strain evidence="13">cv. DH0086</strain>
    </source>
</reference>
<dbReference type="InterPro" id="IPR049163">
    <property type="entry name" value="Pif1-like_2B_dom"/>
</dbReference>
<dbReference type="SUPFAM" id="SSF52540">
    <property type="entry name" value="P-loop containing nucleoside triphosphate hydrolases"/>
    <property type="match status" value="2"/>
</dbReference>
<dbReference type="InterPro" id="IPR027417">
    <property type="entry name" value="P-loop_NTPase"/>
</dbReference>
<feature type="domain" description="DNA helicase Pif1-like 2B" evidence="11">
    <location>
        <begin position="263"/>
        <end position="301"/>
    </location>
</feature>
<dbReference type="Pfam" id="PF05970">
    <property type="entry name" value="PIF1"/>
    <property type="match status" value="1"/>
</dbReference>
<sequence length="428" mass="47650">MAAPSSHAHPARTGKTILLSVIMPTSFPQLHPPSTPIFSYHRSTAWPLHPSAAQKLNSFAGIGLGNGSLDSLLLKVSANESAAARWSLARALVIDEISMIDGQLFDRLDQIARAMRPQDADLPWGGVQLIVSGDFFQLPPVNAPNPSKEFAFEAECWTNSFHLQVELTRIFRQSDSALIDVLQGIRRGQKGNCLCHILEHHCSKPLSSYNDDADDDDRTTRLFPRNEDVKKLNNERLKNLDAVIFHYTAVDRGKEPWKAQLKQGIAPEELEICTGARVMLIKNTDVGMGLVNGATGTVEGFVFDDSLKVGKICRNGGFLPRVKFDSGVELVVKPERWDLMEGEKIRATRKQIPLILAWALSVHKCQGMTLDRLHTDLSRAFGCGMVYVALSRVRSLAGLRLSGFNPYKIRAHPKVVRFYDWLLLSHRP</sequence>
<evidence type="ECO:0000259" key="10">
    <source>
        <dbReference type="Pfam" id="PF05970"/>
    </source>
</evidence>
<dbReference type="InterPro" id="IPR051055">
    <property type="entry name" value="PIF1_helicase"/>
</dbReference>
<evidence type="ECO:0000313" key="13">
    <source>
        <dbReference type="Proteomes" id="UP000243459"/>
    </source>
</evidence>
<dbReference type="PANTHER" id="PTHR47642">
    <property type="entry name" value="ATP-DEPENDENT DNA HELICASE"/>
    <property type="match status" value="1"/>
</dbReference>
<evidence type="ECO:0000256" key="7">
    <source>
        <dbReference type="ARBA" id="ARBA00023204"/>
    </source>
</evidence>
<keyword evidence="9" id="KW-0233">DNA recombination</keyword>
<keyword evidence="13" id="KW-1185">Reference proteome</keyword>
<keyword evidence="2 9" id="KW-0227">DNA damage</keyword>
<gene>
    <name evidence="12" type="ORF">A4U43_C04F22720</name>
</gene>
<evidence type="ECO:0000256" key="5">
    <source>
        <dbReference type="ARBA" id="ARBA00022840"/>
    </source>
</evidence>
<comment type="catalytic activity">
    <reaction evidence="9">
        <text>ATP + H2O = ADP + phosphate + H(+)</text>
        <dbReference type="Rhea" id="RHEA:13065"/>
        <dbReference type="ChEBI" id="CHEBI:15377"/>
        <dbReference type="ChEBI" id="CHEBI:15378"/>
        <dbReference type="ChEBI" id="CHEBI:30616"/>
        <dbReference type="ChEBI" id="CHEBI:43474"/>
        <dbReference type="ChEBI" id="CHEBI:456216"/>
        <dbReference type="EC" id="5.6.2.3"/>
    </reaction>
</comment>
<keyword evidence="6" id="KW-0238">DNA-binding</keyword>
<dbReference type="Proteomes" id="UP000243459">
    <property type="component" value="Chromosome 4"/>
</dbReference>
<keyword evidence="5 9" id="KW-0067">ATP-binding</keyword>
<keyword evidence="4 9" id="KW-0347">Helicase</keyword>
<keyword evidence="3 9" id="KW-0378">Hydrolase</keyword>
<dbReference type="GO" id="GO:0006310">
    <property type="term" value="P:DNA recombination"/>
    <property type="evidence" value="ECO:0007669"/>
    <property type="project" value="UniProtKB-KW"/>
</dbReference>
<name>A0A5P1F3L8_ASPOF</name>
<proteinExistence type="inferred from homology"/>
<dbReference type="Gramene" id="ONK72744">
    <property type="protein sequence ID" value="ONK72744"/>
    <property type="gene ID" value="A4U43_C04F22720"/>
</dbReference>
<keyword evidence="7 9" id="KW-0234">DNA repair</keyword>